<dbReference type="Pfam" id="PF05016">
    <property type="entry name" value="ParE_toxin"/>
    <property type="match status" value="1"/>
</dbReference>
<dbReference type="InterPro" id="IPR035093">
    <property type="entry name" value="RelE/ParE_toxin_dom_sf"/>
</dbReference>
<keyword evidence="3" id="KW-1185">Reference proteome</keyword>
<dbReference type="InterPro" id="IPR007712">
    <property type="entry name" value="RelE/ParE_toxin"/>
</dbReference>
<evidence type="ECO:0000313" key="3">
    <source>
        <dbReference type="Proteomes" id="UP001249959"/>
    </source>
</evidence>
<keyword evidence="1" id="KW-1277">Toxin-antitoxin system</keyword>
<gene>
    <name evidence="2" type="ORF">PQG45_05715</name>
</gene>
<evidence type="ECO:0000256" key="1">
    <source>
        <dbReference type="ARBA" id="ARBA00022649"/>
    </source>
</evidence>
<evidence type="ECO:0000313" key="2">
    <source>
        <dbReference type="EMBL" id="MDU0808531.1"/>
    </source>
</evidence>
<proteinExistence type="predicted"/>
<protein>
    <submittedName>
        <fullName evidence="2">Type II toxin-antitoxin system RelE/ParE family toxin</fullName>
    </submittedName>
</protein>
<comment type="caution">
    <text evidence="2">The sequence shown here is derived from an EMBL/GenBank/DDBJ whole genome shotgun (WGS) entry which is preliminary data.</text>
</comment>
<accession>A0ABU3TRN4</accession>
<organism evidence="2 3">
    <name type="scientific">Aquirufa regiilacus</name>
    <dbReference type="NCBI Taxonomy" id="3024868"/>
    <lineage>
        <taxon>Bacteria</taxon>
        <taxon>Pseudomonadati</taxon>
        <taxon>Bacteroidota</taxon>
        <taxon>Cytophagia</taxon>
        <taxon>Cytophagales</taxon>
        <taxon>Flectobacillaceae</taxon>
        <taxon>Aquirufa</taxon>
    </lineage>
</organism>
<reference evidence="2 3" key="1">
    <citation type="submission" date="2023-09" db="EMBL/GenBank/DDBJ databases">
        <title>Aquirufa genomes.</title>
        <authorList>
            <person name="Pitt A."/>
        </authorList>
    </citation>
    <scope>NUCLEOTIDE SEQUENCE [LARGE SCALE GENOMIC DNA]</scope>
    <source>
        <strain evidence="2 3">LEOWEIH-7C</strain>
    </source>
</reference>
<dbReference type="Proteomes" id="UP001249959">
    <property type="component" value="Unassembled WGS sequence"/>
</dbReference>
<sequence>MKIYKIVSTRQVYVEMNQNISWYNNQIALLGTYFLKQISQSIGLIIQFPHLTYIRYAPNIRCCIISQFPYMIHYQVDEDNQCIYIIAILHMRRRSKR</sequence>
<dbReference type="Gene3D" id="3.30.2310.20">
    <property type="entry name" value="RelE-like"/>
    <property type="match status" value="1"/>
</dbReference>
<dbReference type="RefSeq" id="WP_315577479.1">
    <property type="nucleotide sequence ID" value="NZ_JARDXH010000008.1"/>
</dbReference>
<name>A0ABU3TRN4_9BACT</name>
<dbReference type="EMBL" id="JAVNWW010000001">
    <property type="protein sequence ID" value="MDU0808531.1"/>
    <property type="molecule type" value="Genomic_DNA"/>
</dbReference>